<reference evidence="2 3" key="1">
    <citation type="submission" date="2024-11" db="EMBL/GenBank/DDBJ databases">
        <title>The Natural Products Discovery Center: Release of the First 8490 Sequenced Strains for Exploring Actinobacteria Biosynthetic Diversity.</title>
        <authorList>
            <person name="Kalkreuter E."/>
            <person name="Kautsar S.A."/>
            <person name="Yang D."/>
            <person name="Bader C.D."/>
            <person name="Teijaro C.N."/>
            <person name="Fluegel L."/>
            <person name="Davis C.M."/>
            <person name="Simpson J.R."/>
            <person name="Lauterbach L."/>
            <person name="Steele A.D."/>
            <person name="Gui C."/>
            <person name="Meng S."/>
            <person name="Li G."/>
            <person name="Viehrig K."/>
            <person name="Ye F."/>
            <person name="Su P."/>
            <person name="Kiefer A.F."/>
            <person name="Nichols A."/>
            <person name="Cepeda A.J."/>
            <person name="Yan W."/>
            <person name="Fan B."/>
            <person name="Jiang Y."/>
            <person name="Adhikari A."/>
            <person name="Zheng C.-J."/>
            <person name="Schuster L."/>
            <person name="Cowan T.M."/>
            <person name="Smanski M.J."/>
            <person name="Chevrette M.G."/>
            <person name="De Carvalho L.P.S."/>
            <person name="Shen B."/>
        </authorList>
    </citation>
    <scope>NUCLEOTIDE SEQUENCE [LARGE SCALE GENOMIC DNA]</scope>
    <source>
        <strain evidence="2 3">NPDC078403</strain>
    </source>
</reference>
<dbReference type="InterPro" id="IPR056126">
    <property type="entry name" value="DUF7709"/>
</dbReference>
<protein>
    <recommendedName>
        <fullName evidence="1">DUF7709 domain-containing protein</fullName>
    </recommendedName>
</protein>
<dbReference type="Proteomes" id="UP001620262">
    <property type="component" value="Unassembled WGS sequence"/>
</dbReference>
<sequence length="108" mass="11978">MKTNVENTEQLATVNQKVVKDGEVLPSVHLKDGSRVQTGTVATMLYNINLYNAGERELVEKELELAVPTLVKVGLFDLFPIEDWIAGTNPGRRFVGECARNYLSRLGS</sequence>
<evidence type="ECO:0000259" key="1">
    <source>
        <dbReference type="Pfam" id="PF24813"/>
    </source>
</evidence>
<proteinExistence type="predicted"/>
<comment type="caution">
    <text evidence="2">The sequence shown here is derived from an EMBL/GenBank/DDBJ whole genome shotgun (WGS) entry which is preliminary data.</text>
</comment>
<dbReference type="EMBL" id="JBJDOT010000019">
    <property type="protein sequence ID" value="MFK3864963.1"/>
    <property type="molecule type" value="Genomic_DNA"/>
</dbReference>
<dbReference type="RefSeq" id="WP_149982583.1">
    <property type="nucleotide sequence ID" value="NZ_CABVLM010000012.1"/>
</dbReference>
<keyword evidence="3" id="KW-1185">Reference proteome</keyword>
<name>A0ABW8KYV2_9GAMM</name>
<feature type="domain" description="DUF7709" evidence="1">
    <location>
        <begin position="9"/>
        <end position="102"/>
    </location>
</feature>
<evidence type="ECO:0000313" key="3">
    <source>
        <dbReference type="Proteomes" id="UP001620262"/>
    </source>
</evidence>
<gene>
    <name evidence="2" type="ORF">ACI2JU_13965</name>
</gene>
<dbReference type="Pfam" id="PF24813">
    <property type="entry name" value="DUF7709"/>
    <property type="match status" value="1"/>
</dbReference>
<evidence type="ECO:0000313" key="2">
    <source>
        <dbReference type="EMBL" id="MFK3864963.1"/>
    </source>
</evidence>
<accession>A0ABW8KYV2</accession>
<organism evidence="2 3">
    <name type="scientific">Pseudoalteromonas rhizosphaerae</name>
    <dbReference type="NCBI Taxonomy" id="2518973"/>
    <lineage>
        <taxon>Bacteria</taxon>
        <taxon>Pseudomonadati</taxon>
        <taxon>Pseudomonadota</taxon>
        <taxon>Gammaproteobacteria</taxon>
        <taxon>Alteromonadales</taxon>
        <taxon>Pseudoalteromonadaceae</taxon>
        <taxon>Pseudoalteromonas</taxon>
    </lineage>
</organism>